<proteinExistence type="predicted"/>
<evidence type="ECO:0000313" key="1">
    <source>
        <dbReference type="Proteomes" id="UP000887574"/>
    </source>
</evidence>
<evidence type="ECO:0000313" key="2">
    <source>
        <dbReference type="WBParaSite" id="jg13883"/>
    </source>
</evidence>
<accession>A0A915CY17</accession>
<dbReference type="Proteomes" id="UP000887574">
    <property type="component" value="Unplaced"/>
</dbReference>
<keyword evidence="1" id="KW-1185">Reference proteome</keyword>
<protein>
    <submittedName>
        <fullName evidence="2">Uncharacterized protein</fullName>
    </submittedName>
</protein>
<organism evidence="1 2">
    <name type="scientific">Ditylenchus dipsaci</name>
    <dbReference type="NCBI Taxonomy" id="166011"/>
    <lineage>
        <taxon>Eukaryota</taxon>
        <taxon>Metazoa</taxon>
        <taxon>Ecdysozoa</taxon>
        <taxon>Nematoda</taxon>
        <taxon>Chromadorea</taxon>
        <taxon>Rhabditida</taxon>
        <taxon>Tylenchina</taxon>
        <taxon>Tylenchomorpha</taxon>
        <taxon>Sphaerularioidea</taxon>
        <taxon>Anguinidae</taxon>
        <taxon>Anguininae</taxon>
        <taxon>Ditylenchus</taxon>
    </lineage>
</organism>
<sequence>MWSRTARNVHPAVDRRVCAERARCIPPFTHPLQSSSLYVCLSPTTLFPCCCSATATLTAAATTTAKQSTLLRLLFHPTTTQ</sequence>
<reference evidence="2" key="1">
    <citation type="submission" date="2022-11" db="UniProtKB">
        <authorList>
            <consortium name="WormBaseParasite"/>
        </authorList>
    </citation>
    <scope>IDENTIFICATION</scope>
</reference>
<dbReference type="WBParaSite" id="jg13883">
    <property type="protein sequence ID" value="jg13883"/>
    <property type="gene ID" value="jg13883"/>
</dbReference>
<dbReference type="AlphaFoldDB" id="A0A915CY17"/>
<name>A0A915CY17_9BILA</name>